<proteinExistence type="predicted"/>
<protein>
    <submittedName>
        <fullName evidence="1">DUF58 domain-containing protein</fullName>
    </submittedName>
</protein>
<comment type="caution">
    <text evidence="1">The sequence shown here is derived from an EMBL/GenBank/DDBJ whole genome shotgun (WGS) entry which is preliminary data.</text>
</comment>
<accession>A0AC61S993</accession>
<organism evidence="1 2">
    <name type="scientific">Candidatus Methanomarinus sp</name>
    <dbReference type="NCBI Taxonomy" id="3386244"/>
    <lineage>
        <taxon>Archaea</taxon>
        <taxon>Methanobacteriati</taxon>
        <taxon>Methanobacteriota</taxon>
        <taxon>Stenosarchaea group</taxon>
        <taxon>Methanomicrobia</taxon>
        <taxon>Methanosarcinales</taxon>
        <taxon>ANME-2 cluster</taxon>
        <taxon>Candidatus Methanocomedenaceae</taxon>
        <taxon>Candidatus Methanomarinus</taxon>
    </lineage>
</organism>
<evidence type="ECO:0000313" key="2">
    <source>
        <dbReference type="Proteomes" id="UP000315423"/>
    </source>
</evidence>
<dbReference type="EMBL" id="QYBA01000232">
    <property type="protein sequence ID" value="TKY91255.1"/>
    <property type="molecule type" value="Genomic_DNA"/>
</dbReference>
<reference evidence="1" key="1">
    <citation type="submission" date="2018-09" db="EMBL/GenBank/DDBJ databases">
        <title>A genomic encyclopedia of anaerobic methanotrophic archaea.</title>
        <authorList>
            <person name="Skennerton C.T."/>
            <person name="Chadwick G.L."/>
            <person name="Laso-Perez R."/>
            <person name="Leu A.O."/>
            <person name="Speth D.R."/>
            <person name="Yu H."/>
            <person name="Morgan-Lang C."/>
            <person name="Hatzenpichler R."/>
            <person name="Goudeau D."/>
            <person name="Malmstrom R."/>
            <person name="Woyke T."/>
            <person name="Hallam S."/>
            <person name="Tyson G.W."/>
            <person name="Wegener G."/>
            <person name="Boetius A."/>
            <person name="Orphan V.J."/>
        </authorList>
    </citation>
    <scope>NUCLEOTIDE SEQUENCE</scope>
    <source>
        <strain evidence="1">CONS3730D10UFb2</strain>
    </source>
</reference>
<dbReference type="Proteomes" id="UP000315423">
    <property type="component" value="Unassembled WGS sequence"/>
</dbReference>
<sequence length="292" mass="33979">MQQTTEVIKQVKKIEITTKHLVDGLIAGNYHSIFKGSGMEFSQIHEYQTGDDIRSIDWNVTARFNHPYVKEFIEERDLRVYFAFDISGSGNFGNKIAKRTKAIELTASLMFSALRNNDNVGLFLFTDHIETFIPARKGRKHVLKLISGLVSHEAASKQTDLKKALIFISNVMKKRSLLFIISDFYSDDFLEPLKILKNRHDIIAVKVTDTREKILPDVGLIALEDEETNEQILIDTSDKEFRDNFAEIMQKEEERLQNLFRKYHIDIIEVVTDEPYEQPLKKFFFSRKRQVI</sequence>
<feature type="non-terminal residue" evidence="1">
    <location>
        <position position="292"/>
    </location>
</feature>
<name>A0AC61S993_9EURY</name>
<evidence type="ECO:0000313" key="1">
    <source>
        <dbReference type="EMBL" id="TKY91255.1"/>
    </source>
</evidence>
<gene>
    <name evidence="1" type="ORF">C5S46_06825</name>
</gene>